<dbReference type="EMBL" id="BLJN01000001">
    <property type="protein sequence ID" value="GFE78650.1"/>
    <property type="molecule type" value="Genomic_DNA"/>
</dbReference>
<name>A0A829Y626_9GAMM</name>
<dbReference type="AlphaFoldDB" id="A0A829Y626"/>
<proteinExistence type="predicted"/>
<evidence type="ECO:0000313" key="1">
    <source>
        <dbReference type="EMBL" id="GFE78650.1"/>
    </source>
</evidence>
<dbReference type="RefSeq" id="WP_161810523.1">
    <property type="nucleotide sequence ID" value="NZ_BLJN01000001.1"/>
</dbReference>
<gene>
    <name evidence="1" type="ORF">GCM10011487_06500</name>
</gene>
<keyword evidence="2" id="KW-1185">Reference proteome</keyword>
<accession>A0A829Y626</accession>
<comment type="caution">
    <text evidence="1">The sequence shown here is derived from an EMBL/GenBank/DDBJ whole genome shotgun (WGS) entry which is preliminary data.</text>
</comment>
<reference evidence="2" key="1">
    <citation type="submission" date="2020-01" db="EMBL/GenBank/DDBJ databases">
        <title>'Steroidobacter agaridevorans' sp. nov., agar-degrading bacteria isolated from rhizosphere soils.</title>
        <authorList>
            <person name="Ikenaga M."/>
            <person name="Kataoka M."/>
            <person name="Murouchi A."/>
            <person name="Katsuragi S."/>
            <person name="Sakai M."/>
        </authorList>
    </citation>
    <scope>NUCLEOTIDE SEQUENCE [LARGE SCALE GENOMIC DNA]</scope>
    <source>
        <strain evidence="2">YU21-B</strain>
    </source>
</reference>
<organism evidence="1 2">
    <name type="scientific">Steroidobacter agaridevorans</name>
    <dbReference type="NCBI Taxonomy" id="2695856"/>
    <lineage>
        <taxon>Bacteria</taxon>
        <taxon>Pseudomonadati</taxon>
        <taxon>Pseudomonadota</taxon>
        <taxon>Gammaproteobacteria</taxon>
        <taxon>Steroidobacterales</taxon>
        <taxon>Steroidobacteraceae</taxon>
        <taxon>Steroidobacter</taxon>
    </lineage>
</organism>
<dbReference type="Proteomes" id="UP000445000">
    <property type="component" value="Unassembled WGS sequence"/>
</dbReference>
<protein>
    <submittedName>
        <fullName evidence="1">Uncharacterized protein</fullName>
    </submittedName>
</protein>
<sequence>MQSERFQFSVSRHVIFLDGYFDAVGRLLTTDSELCALTARDDKDAVSSDQVLGAAVRARAAVENWSKEFGSIVEDFLGMDQRGRPGFYLIDYICWFNEFTQGAECFKLHCDPLSAGSLGQAVYLLQLEGDQRVLLLFQRIDKARRAAAEVTI</sequence>
<evidence type="ECO:0000313" key="2">
    <source>
        <dbReference type="Proteomes" id="UP000445000"/>
    </source>
</evidence>